<reference evidence="2 4" key="2">
    <citation type="journal article" date="2018" name="Plant J.">
        <title>The Physcomitrella patens chromosome-scale assembly reveals moss genome structure and evolution.</title>
        <authorList>
            <person name="Lang D."/>
            <person name="Ullrich K.K."/>
            <person name="Murat F."/>
            <person name="Fuchs J."/>
            <person name="Jenkins J."/>
            <person name="Haas F.B."/>
            <person name="Piednoel M."/>
            <person name="Gundlach H."/>
            <person name="Van Bel M."/>
            <person name="Meyberg R."/>
            <person name="Vives C."/>
            <person name="Morata J."/>
            <person name="Symeonidi A."/>
            <person name="Hiss M."/>
            <person name="Muchero W."/>
            <person name="Kamisugi Y."/>
            <person name="Saleh O."/>
            <person name="Blanc G."/>
            <person name="Decker E.L."/>
            <person name="van Gessel N."/>
            <person name="Grimwood J."/>
            <person name="Hayes R.D."/>
            <person name="Graham S.W."/>
            <person name="Gunter L.E."/>
            <person name="McDaniel S.F."/>
            <person name="Hoernstein S.N.W."/>
            <person name="Larsson A."/>
            <person name="Li F.W."/>
            <person name="Perroud P.F."/>
            <person name="Phillips J."/>
            <person name="Ranjan P."/>
            <person name="Rokshar D.S."/>
            <person name="Rothfels C.J."/>
            <person name="Schneider L."/>
            <person name="Shu S."/>
            <person name="Stevenson D.W."/>
            <person name="Thummler F."/>
            <person name="Tillich M."/>
            <person name="Villarreal Aguilar J.C."/>
            <person name="Widiez T."/>
            <person name="Wong G.K."/>
            <person name="Wymore A."/>
            <person name="Zhang Y."/>
            <person name="Zimmer A.D."/>
            <person name="Quatrano R.S."/>
            <person name="Mayer K.F.X."/>
            <person name="Goodstein D."/>
            <person name="Casacuberta J.M."/>
            <person name="Vandepoele K."/>
            <person name="Reski R."/>
            <person name="Cuming A.C."/>
            <person name="Tuskan G.A."/>
            <person name="Maumus F."/>
            <person name="Salse J."/>
            <person name="Schmutz J."/>
            <person name="Rensing S.A."/>
        </authorList>
    </citation>
    <scope>NUCLEOTIDE SEQUENCE [LARGE SCALE GENOMIC DNA]</scope>
    <source>
        <strain evidence="3 4">cv. Gransden 2004</strain>
    </source>
</reference>
<dbReference type="Proteomes" id="UP000006727">
    <property type="component" value="Chromosome 4"/>
</dbReference>
<evidence type="ECO:0000313" key="3">
    <source>
        <dbReference type="EnsemblPlants" id="Pp3c4_21860V3.1"/>
    </source>
</evidence>
<dbReference type="PANTHER" id="PTHR33052">
    <property type="entry name" value="DUF4228 DOMAIN PROTEIN-RELATED"/>
    <property type="match status" value="1"/>
</dbReference>
<dbReference type="PaxDb" id="3218-PP1S430_15V6.1"/>
<dbReference type="RefSeq" id="XP_024372708.1">
    <property type="nucleotide sequence ID" value="XM_024516940.2"/>
</dbReference>
<organism evidence="2">
    <name type="scientific">Physcomitrium patens</name>
    <name type="common">Spreading-leaved earth moss</name>
    <name type="synonym">Physcomitrella patens</name>
    <dbReference type="NCBI Taxonomy" id="3218"/>
    <lineage>
        <taxon>Eukaryota</taxon>
        <taxon>Viridiplantae</taxon>
        <taxon>Streptophyta</taxon>
        <taxon>Embryophyta</taxon>
        <taxon>Bryophyta</taxon>
        <taxon>Bryophytina</taxon>
        <taxon>Bryopsida</taxon>
        <taxon>Funariidae</taxon>
        <taxon>Funariales</taxon>
        <taxon>Funariaceae</taxon>
        <taxon>Physcomitrium</taxon>
    </lineage>
</organism>
<dbReference type="EnsemblPlants" id="Pp3c4_21860V3.2">
    <property type="protein sequence ID" value="Pp3c4_21860V3.2"/>
    <property type="gene ID" value="Pp3c4_21860"/>
</dbReference>
<dbReference type="Pfam" id="PF14009">
    <property type="entry name" value="PADRE"/>
    <property type="match status" value="1"/>
</dbReference>
<dbReference type="KEGG" id="ppp:112280954"/>
<protein>
    <submittedName>
        <fullName evidence="2 3">Uncharacterized protein</fullName>
    </submittedName>
</protein>
<sequence length="262" mass="29236">MRGLLKLSRGVQPVRIVNENGEVLHFPPLTAVEDVLQSYPLHFICQPDLNSCSDSLSDQMLPSDAELQSGNIYFLLPLSRSVNHGSQSPASQCQHRTDIGFAAPADVEKSAQPSSKEHSLNPRKLQLKIPSCLIRVRRLGLQLRQTRRRSRMKVLPEPNAQSTGRGKVKPISSGPTRRNHLWRLRLWGMSEEEELELALKQLEHHGYMCKRESSVGARLPARSPATSRPAERKPSKSSRIKADAETDWNSATVGVPTMIVVC</sequence>
<evidence type="ECO:0000313" key="4">
    <source>
        <dbReference type="Proteomes" id="UP000006727"/>
    </source>
</evidence>
<dbReference type="GeneID" id="112280954"/>
<keyword evidence="4" id="KW-1185">Reference proteome</keyword>
<gene>
    <name evidence="3" type="primary">LOC112280954</name>
    <name evidence="2" type="ORF">PHYPA_006579</name>
</gene>
<dbReference type="AlphaFoldDB" id="A9U234"/>
<reference evidence="2 4" key="1">
    <citation type="journal article" date="2008" name="Science">
        <title>The Physcomitrella genome reveals evolutionary insights into the conquest of land by plants.</title>
        <authorList>
            <person name="Rensing S."/>
            <person name="Lang D."/>
            <person name="Zimmer A."/>
            <person name="Terry A."/>
            <person name="Salamov A."/>
            <person name="Shapiro H."/>
            <person name="Nishiyama T."/>
            <person name="Perroud P.-F."/>
            <person name="Lindquist E."/>
            <person name="Kamisugi Y."/>
            <person name="Tanahashi T."/>
            <person name="Sakakibara K."/>
            <person name="Fujita T."/>
            <person name="Oishi K."/>
            <person name="Shin-I T."/>
            <person name="Kuroki Y."/>
            <person name="Toyoda A."/>
            <person name="Suzuki Y."/>
            <person name="Hashimoto A."/>
            <person name="Yamaguchi K."/>
            <person name="Sugano A."/>
            <person name="Kohara Y."/>
            <person name="Fujiyama A."/>
            <person name="Anterola A."/>
            <person name="Aoki S."/>
            <person name="Ashton N."/>
            <person name="Barbazuk W.B."/>
            <person name="Barker E."/>
            <person name="Bennetzen J."/>
            <person name="Bezanilla M."/>
            <person name="Blankenship R."/>
            <person name="Cho S.H."/>
            <person name="Dutcher S."/>
            <person name="Estelle M."/>
            <person name="Fawcett J.A."/>
            <person name="Gundlach H."/>
            <person name="Hanada K."/>
            <person name="Heyl A."/>
            <person name="Hicks K.A."/>
            <person name="Hugh J."/>
            <person name="Lohr M."/>
            <person name="Mayer K."/>
            <person name="Melkozernov A."/>
            <person name="Murata T."/>
            <person name="Nelson D."/>
            <person name="Pils B."/>
            <person name="Prigge M."/>
            <person name="Reiss B."/>
            <person name="Renner T."/>
            <person name="Rombauts S."/>
            <person name="Rushton P."/>
            <person name="Sanderfoot A."/>
            <person name="Schween G."/>
            <person name="Shiu S.-H."/>
            <person name="Stueber K."/>
            <person name="Theodoulou F.L."/>
            <person name="Tu H."/>
            <person name="Van de Peer Y."/>
            <person name="Verrier P.J."/>
            <person name="Waters E."/>
            <person name="Wood A."/>
            <person name="Yang L."/>
            <person name="Cove D."/>
            <person name="Cuming A."/>
            <person name="Hasebe M."/>
            <person name="Lucas S."/>
            <person name="Mishler D.B."/>
            <person name="Reski R."/>
            <person name="Grigoriev I."/>
            <person name="Quatrano R.S."/>
            <person name="Boore J.L."/>
        </authorList>
    </citation>
    <scope>NUCLEOTIDE SEQUENCE [LARGE SCALE GENOMIC DNA]</scope>
    <source>
        <strain evidence="3 4">cv. Gransden 2004</strain>
    </source>
</reference>
<proteinExistence type="predicted"/>
<reference evidence="3" key="3">
    <citation type="submission" date="2020-12" db="UniProtKB">
        <authorList>
            <consortium name="EnsemblPlants"/>
        </authorList>
    </citation>
    <scope>IDENTIFICATION</scope>
</reference>
<accession>A9U234</accession>
<dbReference type="InterPro" id="IPR025322">
    <property type="entry name" value="PADRE_dom"/>
</dbReference>
<dbReference type="eggNOG" id="ENOG502SQWW">
    <property type="taxonomic scope" value="Eukaryota"/>
</dbReference>
<dbReference type="HOGENOM" id="CLU_1112848_0_0_1"/>
<dbReference type="OrthoDB" id="1856818at2759"/>
<dbReference type="Gramene" id="Pp3c4_21860V3.1">
    <property type="protein sequence ID" value="Pp3c4_21860V3.1"/>
    <property type="gene ID" value="Pp3c4_21860"/>
</dbReference>
<feature type="region of interest" description="Disordered" evidence="1">
    <location>
        <begin position="212"/>
        <end position="244"/>
    </location>
</feature>
<name>A9U234_PHYPA</name>
<dbReference type="Gramene" id="Pp3c4_21860V3.2">
    <property type="protein sequence ID" value="Pp3c4_21860V3.2"/>
    <property type="gene ID" value="Pp3c4_21860"/>
</dbReference>
<evidence type="ECO:0000313" key="2">
    <source>
        <dbReference type="EMBL" id="PNR55682.1"/>
    </source>
</evidence>
<evidence type="ECO:0000256" key="1">
    <source>
        <dbReference type="SAM" id="MobiDB-lite"/>
    </source>
</evidence>
<dbReference type="EMBL" id="ABEU02000004">
    <property type="protein sequence ID" value="PNR55682.1"/>
    <property type="molecule type" value="Genomic_DNA"/>
</dbReference>
<dbReference type="EnsemblPlants" id="Pp3c4_21860V3.1">
    <property type="protein sequence ID" value="Pp3c4_21860V3.1"/>
    <property type="gene ID" value="Pp3c4_21860"/>
</dbReference>
<feature type="compositionally biased region" description="Basic and acidic residues" evidence="1">
    <location>
        <begin position="229"/>
        <end position="244"/>
    </location>
</feature>